<proteinExistence type="inferred from homology"/>
<dbReference type="GO" id="GO:0016020">
    <property type="term" value="C:membrane"/>
    <property type="evidence" value="ECO:0007669"/>
    <property type="project" value="UniProtKB-SubCell"/>
</dbReference>
<evidence type="ECO:0000256" key="4">
    <source>
        <dbReference type="ARBA" id="ARBA00022989"/>
    </source>
</evidence>
<dbReference type="PANTHER" id="PTHR12300">
    <property type="entry name" value="HVA22-LIKE PROTEINS"/>
    <property type="match status" value="1"/>
</dbReference>
<keyword evidence="5" id="KW-0472">Membrane</keyword>
<accession>A0A2G5BCW6</accession>
<evidence type="ECO:0000256" key="5">
    <source>
        <dbReference type="ARBA" id="ARBA00023136"/>
    </source>
</evidence>
<dbReference type="Pfam" id="PF03134">
    <property type="entry name" value="TB2_DP1_HVA22"/>
    <property type="match status" value="1"/>
</dbReference>
<dbReference type="EMBL" id="KZ303497">
    <property type="protein sequence ID" value="PIA16858.1"/>
    <property type="molecule type" value="Genomic_DNA"/>
</dbReference>
<gene>
    <name evidence="8" type="ORF">COEREDRAFT_86623</name>
</gene>
<reference evidence="8 9" key="1">
    <citation type="journal article" date="2015" name="Genome Biol. Evol.">
        <title>Phylogenomic analyses indicate that early fungi evolved digesting cell walls of algal ancestors of land plants.</title>
        <authorList>
            <person name="Chang Y."/>
            <person name="Wang S."/>
            <person name="Sekimoto S."/>
            <person name="Aerts A.L."/>
            <person name="Choi C."/>
            <person name="Clum A."/>
            <person name="LaButti K.M."/>
            <person name="Lindquist E.A."/>
            <person name="Yee Ngan C."/>
            <person name="Ohm R.A."/>
            <person name="Salamov A.A."/>
            <person name="Grigoriev I.V."/>
            <person name="Spatafora J.W."/>
            <person name="Berbee M.L."/>
        </authorList>
    </citation>
    <scope>NUCLEOTIDE SEQUENCE [LARGE SCALE GENOMIC DNA]</scope>
    <source>
        <strain evidence="8 9">NRRL 1564</strain>
    </source>
</reference>
<evidence type="ECO:0000256" key="1">
    <source>
        <dbReference type="ARBA" id="ARBA00004141"/>
    </source>
</evidence>
<comment type="subcellular location">
    <subcellularLocation>
        <location evidence="1 6">Membrane</location>
        <topology evidence="1 6">Multi-pass membrane protein</topology>
    </subcellularLocation>
</comment>
<dbReference type="OrthoDB" id="10009287at2759"/>
<keyword evidence="3" id="KW-0812">Transmembrane</keyword>
<name>A0A2G5BCW6_COERN</name>
<organism evidence="8 9">
    <name type="scientific">Coemansia reversa (strain ATCC 12441 / NRRL 1564)</name>
    <dbReference type="NCBI Taxonomy" id="763665"/>
    <lineage>
        <taxon>Eukaryota</taxon>
        <taxon>Fungi</taxon>
        <taxon>Fungi incertae sedis</taxon>
        <taxon>Zoopagomycota</taxon>
        <taxon>Kickxellomycotina</taxon>
        <taxon>Kickxellomycetes</taxon>
        <taxon>Kickxellales</taxon>
        <taxon>Kickxellaceae</taxon>
        <taxon>Coemansia</taxon>
    </lineage>
</organism>
<dbReference type="InterPro" id="IPR004345">
    <property type="entry name" value="TB2_DP1_HVA22"/>
</dbReference>
<keyword evidence="4" id="KW-1133">Transmembrane helix</keyword>
<protein>
    <recommendedName>
        <fullName evidence="6">Protein YOP1</fullName>
    </recommendedName>
</protein>
<comment type="similarity">
    <text evidence="2 6">Belongs to the DP1 family.</text>
</comment>
<evidence type="ECO:0000313" key="9">
    <source>
        <dbReference type="Proteomes" id="UP000242474"/>
    </source>
</evidence>
<dbReference type="AlphaFoldDB" id="A0A2G5BCW6"/>
<feature type="region of interest" description="Disordered" evidence="7">
    <location>
        <begin position="240"/>
        <end position="259"/>
    </location>
</feature>
<evidence type="ECO:0000256" key="2">
    <source>
        <dbReference type="ARBA" id="ARBA00008573"/>
    </source>
</evidence>
<dbReference type="PANTHER" id="PTHR12300:SF161">
    <property type="entry name" value="RECEPTOR EXPRESSION-ENHANCING PROTEIN"/>
    <property type="match status" value="1"/>
</dbReference>
<evidence type="ECO:0000256" key="7">
    <source>
        <dbReference type="SAM" id="MobiDB-lite"/>
    </source>
</evidence>
<evidence type="ECO:0000313" key="8">
    <source>
        <dbReference type="EMBL" id="PIA16858.1"/>
    </source>
</evidence>
<feature type="compositionally biased region" description="Polar residues" evidence="7">
    <location>
        <begin position="240"/>
        <end position="251"/>
    </location>
</feature>
<evidence type="ECO:0000256" key="3">
    <source>
        <dbReference type="ARBA" id="ARBA00022692"/>
    </source>
</evidence>
<keyword evidence="9" id="KW-1185">Reference proteome</keyword>
<dbReference type="Proteomes" id="UP000242474">
    <property type="component" value="Unassembled WGS sequence"/>
</dbReference>
<evidence type="ECO:0000256" key="6">
    <source>
        <dbReference type="RuleBase" id="RU362006"/>
    </source>
</evidence>
<sequence>MAEEAAAFLEAVKRLPRERYPATHGLCAALNSLLKPFENRLPPHLHPLLVRFRALCVRQTLSLETRVHINPTFQLLLKTRIIPPSLAFLAAAASTAYVLRYLYLNALDLLTNLVGVAYPAYQSIMCIEYGDLSHEQRCSSACGAVNGPSLDRALGIDEPNLDKKQWLMYWSIFGLLTTADHWAGPILRMFPMYRLAKIGVLIWAQHRKYNGATWLYDTFVRPLLPPPALLPQDSPSSVQKQLYTDSVQPSDGHSEQLDVDSRHDAIYDNRISKAAFSSLAIPSVWESTIATTSAMQQYTHRD</sequence>